<dbReference type="InterPro" id="IPR006212">
    <property type="entry name" value="Furin_repeat"/>
</dbReference>
<evidence type="ECO:0000256" key="1">
    <source>
        <dbReference type="ARBA" id="ARBA00022729"/>
    </source>
</evidence>
<feature type="domain" description="EGF-like" evidence="6">
    <location>
        <begin position="223"/>
        <end position="267"/>
    </location>
</feature>
<feature type="transmembrane region" description="Helical" evidence="4">
    <location>
        <begin position="1693"/>
        <end position="1713"/>
    </location>
</feature>
<proteinExistence type="predicted"/>
<feature type="domain" description="EGF-like" evidence="6">
    <location>
        <begin position="98"/>
        <end position="127"/>
    </location>
</feature>
<evidence type="ECO:0000313" key="7">
    <source>
        <dbReference type="EMBL" id="CAD8127452.1"/>
    </source>
</evidence>
<feature type="domain" description="EGF-like" evidence="6">
    <location>
        <begin position="268"/>
        <end position="311"/>
    </location>
</feature>
<feature type="domain" description="EGF-like" evidence="6">
    <location>
        <begin position="312"/>
        <end position="341"/>
    </location>
</feature>
<dbReference type="InterPro" id="IPR000742">
    <property type="entry name" value="EGF"/>
</dbReference>
<name>A0A8S1RJH0_9CILI</name>
<feature type="transmembrane region" description="Helical" evidence="4">
    <location>
        <begin position="1505"/>
        <end position="1526"/>
    </location>
</feature>
<evidence type="ECO:0000256" key="4">
    <source>
        <dbReference type="SAM" id="Phobius"/>
    </source>
</evidence>
<feature type="domain" description="EGF-like" evidence="6">
    <location>
        <begin position="346"/>
        <end position="388"/>
    </location>
</feature>
<organism evidence="7 8">
    <name type="scientific">Paramecium sonneborni</name>
    <dbReference type="NCBI Taxonomy" id="65129"/>
    <lineage>
        <taxon>Eukaryota</taxon>
        <taxon>Sar</taxon>
        <taxon>Alveolata</taxon>
        <taxon>Ciliophora</taxon>
        <taxon>Intramacronucleata</taxon>
        <taxon>Oligohymenophorea</taxon>
        <taxon>Peniculida</taxon>
        <taxon>Parameciidae</taxon>
        <taxon>Paramecium</taxon>
    </lineage>
</organism>
<dbReference type="PANTHER" id="PTHR15332:SF175">
    <property type="entry name" value="PROPROTEIN CONVERTASE SUBTILISIN_KEXIN TYPE 5-LIKE"/>
    <property type="match status" value="1"/>
</dbReference>
<evidence type="ECO:0000256" key="5">
    <source>
        <dbReference type="SAM" id="SignalP"/>
    </source>
</evidence>
<feature type="chain" id="PRO_5035771719" description="EGF-like domain-containing protein" evidence="5">
    <location>
        <begin position="22"/>
        <end position="1817"/>
    </location>
</feature>
<feature type="domain" description="EGF-like" evidence="6">
    <location>
        <begin position="997"/>
        <end position="1034"/>
    </location>
</feature>
<feature type="domain" description="EGF-like" evidence="6">
    <location>
        <begin position="493"/>
        <end position="531"/>
    </location>
</feature>
<dbReference type="PANTHER" id="PTHR15332">
    <property type="entry name" value="PROPROTEIN CONVERTASE SUBTILISIN_KEXIN TYPE 5-LIKE"/>
    <property type="match status" value="1"/>
</dbReference>
<dbReference type="SMART" id="SM00181">
    <property type="entry name" value="EGF"/>
    <property type="match status" value="24"/>
</dbReference>
<keyword evidence="4" id="KW-1133">Transmembrane helix</keyword>
<feature type="domain" description="EGF-like" evidence="6">
    <location>
        <begin position="630"/>
        <end position="667"/>
    </location>
</feature>
<feature type="domain" description="EGF-like" evidence="6">
    <location>
        <begin position="808"/>
        <end position="853"/>
    </location>
</feature>
<feature type="transmembrane region" description="Helical" evidence="4">
    <location>
        <begin position="1669"/>
        <end position="1687"/>
    </location>
</feature>
<dbReference type="OrthoDB" id="292058at2759"/>
<feature type="transmembrane region" description="Helical" evidence="4">
    <location>
        <begin position="1758"/>
        <end position="1786"/>
    </location>
</feature>
<gene>
    <name evidence="7" type="ORF">PSON_ATCC_30995.1.T1760101</name>
</gene>
<feature type="domain" description="EGF-like" evidence="6">
    <location>
        <begin position="945"/>
        <end position="989"/>
    </location>
</feature>
<sequence length="1817" mass="204326">MGENNIFFLLILSGILYQTQCACPSYCQCSGGSSICNTCNPDYYKSGNNCYACTKPCATCSTNATTCTACVDTTNQVISTCACNNGLIMNTSTYLCENCPSNCKVCSSSTICTSCNDNYWLNGNSCSPCIKPCLNCSSSGSNCSTCVDTTNQTPSSCSCPSNYIMNTSNYFCNQCQFPCATCQTTVSYCLTCASTYTIDSSTHTCSCQNNQFEVNSTPKTCQNCSSLCQTCTLSATNCGSCVGGLHRHLDNNQCICDNGYYENTTCQPCQLPCINCTSLSVCTSCNDSTYQSGTTCQCQATYFMNASFMCQSCVAPCQNCTSEMLCTSCISNYYKSGNTCIQCTSPCYNCVDFPTKCTSCVNTNVTPINNVCGSCSDGYFTDASLNCQSCIHPCTKCQTNGNHCLECATTFEMSTTTPNTCVCPANKYLVVTNTPNNCQTCTQPCNTCLGTAVHCLSCIDTHQTVDGSNQCVCNVGFFMNGVNCGACVTPCLECLGTANYCTECKDIRHYKNNGQCICNSGYVNDNDFNCIPCQDPCLICSVNDTHCDSCRDSNHQINASYECICKDTYYSNAIDTCAPCVLPCKLCDSNGCLTCIDTNQIINSSKNCICKPGFYEVGLNCSQCATPCKTCEIDQNRCLTCIDIHQTQISNQCICNDGYFEVNHICQECQPPCNKCQNTDDYCLSCVDINHDLINNKCVCKYGYGQSGTNGTACSLCQQPCLDCSTSVNTCLSCIDTSIFHLDNDKCLCQQGYFSVGTNCVQCSSQCSTCIDVSNKCLRCSDPNSVLNQNDCNCKPGYYQNNSMICEECQLPCLTCISNSNYCTSCHNPGMQQAIGGQCICIDGYYIINNQCEKCNQICSKCDSYNNCTQCIDGHYLQNQKCLKCQTPCQSCFDEYTCKTCTDNYIMNNLGICIQCIQNCKNCIDSLSCITCFDQFYYGNQSCIPCSQKCQTCENDSKFCTSCQNTSQILIDNQCHCKDGYFEEDLDCKPCDQLCKLCRSLSYCTECIKSDHVVLEMNLCVCQDGFYLENKSCQLCDKKCQTCTQKSDDCLTCNSQMNRVKQQNACICQDGYFENDNKDCWPCNSDEGKIIKNCKYKNCNDKVWTYEEECDDGNEESRDGCTNCKIDEQYSCINILLQPSFCFKCGENCQECQIIESNKLSVCTKCNQGYFLIQDRCSQCAEKCLDCKNSASNCISCKYQQNQKGECQLCQSGYYFDEFNKKCISKCGDSIKTVEEECDDGNLLSGDGCNQNCKKEKKFICKDGICIIPEYPVPMLFSYGDIQLYNNIRKFKLEYNLFLNIPQDNEVEKMIKLFIKKQTTLNPIDCPYEMKTQYTLNNSSNISFSIDFQIFFNRSTTKEEFLIEYLNPSYFLSSQGYPQILSEVSTTIPEYIFIDQAQVNQVEMAGSSNSILLYIMAVMAGGAILFGGLDIFYNLLDTIQMLSYLKYINTQFPFNLQTFFDFFGFAQLSFFSKYLNLQELIDPFIDYEDLKQIPEKIQIDGLNSLFVINGSSILFVWLTLIAVYVFSKYLPHLLFEIKLKYYNEIPGQIDFALKFKFWILAIKILIIQLCLTVVQEFFYSGILRTFFATAYDYSFSMTLQLFALELDSQNALVKFSSFLAIIALGIYFFTIYVITKKCGNQKFSIEEYQYRLKYMSLFEGIKYGNYSKYFYSISLTKKFLFMLILIFCYEQPYFQVLNLILLSIIEILWLTLFQPLDDLNEFIKQTSCEINKSIALFLISGLVLDQEVKIFSENIRSIIGWICVGNISLILVIQLIIDAIQQWVFLIKKYKKFRRLVEKFYQFWNPQKQKADHSIFK</sequence>
<accession>A0A8S1RJH0</accession>
<evidence type="ECO:0000256" key="2">
    <source>
        <dbReference type="ARBA" id="ARBA00022737"/>
    </source>
</evidence>
<feature type="signal peptide" evidence="5">
    <location>
        <begin position="1"/>
        <end position="21"/>
    </location>
</feature>
<dbReference type="Proteomes" id="UP000692954">
    <property type="component" value="Unassembled WGS sequence"/>
</dbReference>
<keyword evidence="3" id="KW-1015">Disulfide bond</keyword>
<dbReference type="EMBL" id="CAJJDN010000176">
    <property type="protein sequence ID" value="CAD8127452.1"/>
    <property type="molecule type" value="Genomic_DNA"/>
</dbReference>
<evidence type="ECO:0000259" key="6">
    <source>
        <dbReference type="SMART" id="SM00181"/>
    </source>
</evidence>
<dbReference type="SMART" id="SM00261">
    <property type="entry name" value="FU"/>
    <property type="match status" value="19"/>
</dbReference>
<feature type="domain" description="EGF-like" evidence="6">
    <location>
        <begin position="174"/>
        <end position="206"/>
    </location>
</feature>
<keyword evidence="2" id="KW-0677">Repeat</keyword>
<feature type="domain" description="EGF-like" evidence="6">
    <location>
        <begin position="668"/>
        <end position="715"/>
    </location>
</feature>
<keyword evidence="8" id="KW-1185">Reference proteome</keyword>
<comment type="caution">
    <text evidence="7">The sequence shown here is derived from an EMBL/GenBank/DDBJ whole genome shotgun (WGS) entry which is preliminary data.</text>
</comment>
<feature type="transmembrane region" description="Helical" evidence="4">
    <location>
        <begin position="1555"/>
        <end position="1574"/>
    </location>
</feature>
<dbReference type="Pfam" id="PF13948">
    <property type="entry name" value="DUF4215"/>
    <property type="match status" value="2"/>
</dbReference>
<reference evidence="7" key="1">
    <citation type="submission" date="2021-01" db="EMBL/GenBank/DDBJ databases">
        <authorList>
            <consortium name="Genoscope - CEA"/>
            <person name="William W."/>
        </authorList>
    </citation>
    <scope>NUCLEOTIDE SEQUENCE</scope>
</reference>
<evidence type="ECO:0000256" key="3">
    <source>
        <dbReference type="ARBA" id="ARBA00023157"/>
    </source>
</evidence>
<keyword evidence="4" id="KW-0472">Membrane</keyword>
<feature type="domain" description="EGF-like" evidence="6">
    <location>
        <begin position="762"/>
        <end position="807"/>
    </location>
</feature>
<keyword evidence="1 5" id="KW-0732">Signal</keyword>
<feature type="domain" description="EGF-like" evidence="6">
    <location>
        <begin position="132"/>
        <end position="173"/>
    </location>
</feature>
<feature type="domain" description="EGF-like" evidence="6">
    <location>
        <begin position="389"/>
        <end position="422"/>
    </location>
</feature>
<feature type="domain" description="EGF-like" evidence="6">
    <location>
        <begin position="532"/>
        <end position="578"/>
    </location>
</feature>
<feature type="domain" description="EGF-like" evidence="6">
    <location>
        <begin position="884"/>
        <end position="914"/>
    </location>
</feature>
<protein>
    <recommendedName>
        <fullName evidence="6">EGF-like domain-containing protein</fullName>
    </recommendedName>
</protein>
<feature type="domain" description="EGF-like" evidence="6">
    <location>
        <begin position="915"/>
        <end position="944"/>
    </location>
</feature>
<feature type="domain" description="EGF-like" evidence="6">
    <location>
        <begin position="1144"/>
        <end position="1178"/>
    </location>
</feature>
<keyword evidence="4" id="KW-0812">Transmembrane</keyword>
<feature type="domain" description="EGF-like" evidence="6">
    <location>
        <begin position="56"/>
        <end position="97"/>
    </location>
</feature>
<feature type="domain" description="EGF-like" evidence="6">
    <location>
        <begin position="723"/>
        <end position="761"/>
    </location>
</feature>
<feature type="domain" description="EGF-like" evidence="6">
    <location>
        <begin position="583"/>
        <end position="622"/>
    </location>
</feature>
<feature type="transmembrane region" description="Helical" evidence="4">
    <location>
        <begin position="1615"/>
        <end position="1634"/>
    </location>
</feature>
<feature type="transmembrane region" description="Helical" evidence="4">
    <location>
        <begin position="1411"/>
        <end position="1436"/>
    </location>
</feature>
<feature type="domain" description="EGF-like" evidence="6">
    <location>
        <begin position="1179"/>
        <end position="1224"/>
    </location>
</feature>
<evidence type="ECO:0000313" key="8">
    <source>
        <dbReference type="Proteomes" id="UP000692954"/>
    </source>
</evidence>
<feature type="domain" description="EGF-like" evidence="6">
    <location>
        <begin position="447"/>
        <end position="485"/>
    </location>
</feature>
<dbReference type="InterPro" id="IPR011936">
    <property type="entry name" value="Myxo_disulph_rpt"/>
</dbReference>